<dbReference type="SMART" id="SM00342">
    <property type="entry name" value="HTH_ARAC"/>
    <property type="match status" value="1"/>
</dbReference>
<dbReference type="GO" id="GO:0043565">
    <property type="term" value="F:sequence-specific DNA binding"/>
    <property type="evidence" value="ECO:0007669"/>
    <property type="project" value="InterPro"/>
</dbReference>
<feature type="domain" description="HTH araC/xylS-type" evidence="4">
    <location>
        <begin position="226"/>
        <end position="326"/>
    </location>
</feature>
<evidence type="ECO:0000259" key="4">
    <source>
        <dbReference type="PROSITE" id="PS01124"/>
    </source>
</evidence>
<dbReference type="PANTHER" id="PTHR43280:SF32">
    <property type="entry name" value="TRANSCRIPTIONAL REGULATORY PROTEIN"/>
    <property type="match status" value="1"/>
</dbReference>
<dbReference type="AlphaFoldDB" id="A0A420BGN7"/>
<accession>A0A420BGN7</accession>
<dbReference type="EMBL" id="RAPY01000001">
    <property type="protein sequence ID" value="RKE55883.1"/>
    <property type="molecule type" value="Genomic_DNA"/>
</dbReference>
<evidence type="ECO:0000313" key="6">
    <source>
        <dbReference type="Proteomes" id="UP000286246"/>
    </source>
</evidence>
<evidence type="ECO:0000256" key="2">
    <source>
        <dbReference type="ARBA" id="ARBA00023125"/>
    </source>
</evidence>
<keyword evidence="1" id="KW-0805">Transcription regulation</keyword>
<dbReference type="Pfam" id="PF12833">
    <property type="entry name" value="HTH_18"/>
    <property type="match status" value="1"/>
</dbReference>
<reference evidence="5 6" key="1">
    <citation type="submission" date="2018-09" db="EMBL/GenBank/DDBJ databases">
        <title>Genomic Encyclopedia of Type Strains, Phase III (KMG-III): the genomes of soil and plant-associated and newly described type strains.</title>
        <authorList>
            <person name="Whitman W."/>
        </authorList>
    </citation>
    <scope>NUCLEOTIDE SEQUENCE [LARGE SCALE GENOMIC DNA]</scope>
    <source>
        <strain evidence="5 6">CECT 7938</strain>
    </source>
</reference>
<dbReference type="PROSITE" id="PS01124">
    <property type="entry name" value="HTH_ARAC_FAMILY_2"/>
    <property type="match status" value="1"/>
</dbReference>
<sequence length="332" mass="38566">MPCLQQAHGIFLTFVYYLTGINSMSKKESVLIRINNIADYHEALQLPKPQHPLFSITDFSKNKHTHPAVETTFQLNLYCISVKEDAQCVLRYGPHQYDFREGLMTFFKPGQTISVDPTTVHAEVGYSLVFHPDFIRSYDLANKIGSYSFFDYEVNEALFLSDREKEQIRNIGKGIISEYENTIDSYSQDAIVSFIDLLLVYSQRFYNRQFITRKVHNVPLVSRFEQLLDHYFNDETERNGLPQVGYFAEQLHMSKNYLSDLLRSQTGESAQNHIQHKLIEKAKDLLSGSELSVAEIAYQLGFEQPQSLNRLFKKKTAVSPLEFRRRMNFNKL</sequence>
<comment type="caution">
    <text evidence="5">The sequence shown here is derived from an EMBL/GenBank/DDBJ whole genome shotgun (WGS) entry which is preliminary data.</text>
</comment>
<dbReference type="Proteomes" id="UP000286246">
    <property type="component" value="Unassembled WGS sequence"/>
</dbReference>
<evidence type="ECO:0000256" key="1">
    <source>
        <dbReference type="ARBA" id="ARBA00023015"/>
    </source>
</evidence>
<dbReference type="InterPro" id="IPR009057">
    <property type="entry name" value="Homeodomain-like_sf"/>
</dbReference>
<dbReference type="SUPFAM" id="SSF46689">
    <property type="entry name" value="Homeodomain-like"/>
    <property type="match status" value="1"/>
</dbReference>
<protein>
    <submittedName>
        <fullName evidence="5">AraC-like DNA-binding protein</fullName>
    </submittedName>
</protein>
<keyword evidence="2 5" id="KW-0238">DNA-binding</keyword>
<organism evidence="5 6">
    <name type="scientific">Sphingobacterium detergens</name>
    <dbReference type="NCBI Taxonomy" id="1145106"/>
    <lineage>
        <taxon>Bacteria</taxon>
        <taxon>Pseudomonadati</taxon>
        <taxon>Bacteroidota</taxon>
        <taxon>Sphingobacteriia</taxon>
        <taxon>Sphingobacteriales</taxon>
        <taxon>Sphingobacteriaceae</taxon>
        <taxon>Sphingobacterium</taxon>
    </lineage>
</organism>
<proteinExistence type="predicted"/>
<dbReference type="GO" id="GO:0003700">
    <property type="term" value="F:DNA-binding transcription factor activity"/>
    <property type="evidence" value="ECO:0007669"/>
    <property type="project" value="InterPro"/>
</dbReference>
<dbReference type="InterPro" id="IPR018060">
    <property type="entry name" value="HTH_AraC"/>
</dbReference>
<keyword evidence="6" id="KW-1185">Reference proteome</keyword>
<evidence type="ECO:0000313" key="5">
    <source>
        <dbReference type="EMBL" id="RKE55883.1"/>
    </source>
</evidence>
<evidence type="ECO:0000256" key="3">
    <source>
        <dbReference type="ARBA" id="ARBA00023163"/>
    </source>
</evidence>
<name>A0A420BGN7_SPHD1</name>
<dbReference type="Gene3D" id="1.10.10.60">
    <property type="entry name" value="Homeodomain-like"/>
    <property type="match status" value="1"/>
</dbReference>
<dbReference type="PANTHER" id="PTHR43280">
    <property type="entry name" value="ARAC-FAMILY TRANSCRIPTIONAL REGULATOR"/>
    <property type="match status" value="1"/>
</dbReference>
<keyword evidence="3" id="KW-0804">Transcription</keyword>
<gene>
    <name evidence="5" type="ORF">DFQ12_0722</name>
</gene>